<dbReference type="Proteomes" id="UP000729402">
    <property type="component" value="Unassembled WGS sequence"/>
</dbReference>
<dbReference type="GO" id="GO:0000160">
    <property type="term" value="P:phosphorelay signal transduction system"/>
    <property type="evidence" value="ECO:0007669"/>
    <property type="project" value="UniProtKB-KW"/>
</dbReference>
<feature type="region of interest" description="Disordered" evidence="9">
    <location>
        <begin position="646"/>
        <end position="667"/>
    </location>
</feature>
<protein>
    <recommendedName>
        <fullName evidence="14">Two-component response regulator</fullName>
    </recommendedName>
</protein>
<dbReference type="PANTHER" id="PTHR43874:SF7">
    <property type="entry name" value="TWO-COMPONENT RESPONSE REGULATOR ARR10"/>
    <property type="match status" value="1"/>
</dbReference>
<keyword evidence="4" id="KW-0805">Transcription regulation</keyword>
<dbReference type="PANTHER" id="PTHR43874">
    <property type="entry name" value="TWO-COMPONENT RESPONSE REGULATOR"/>
    <property type="match status" value="1"/>
</dbReference>
<feature type="modified residue" description="4-aspartylphosphate" evidence="8">
    <location>
        <position position="61"/>
    </location>
</feature>
<feature type="region of interest" description="Disordered" evidence="9">
    <location>
        <begin position="133"/>
        <end position="188"/>
    </location>
</feature>
<evidence type="ECO:0000259" key="10">
    <source>
        <dbReference type="PROSITE" id="PS50110"/>
    </source>
</evidence>
<dbReference type="InterPro" id="IPR001005">
    <property type="entry name" value="SANT/Myb"/>
</dbReference>
<feature type="compositionally biased region" description="Basic and acidic residues" evidence="9">
    <location>
        <begin position="133"/>
        <end position="156"/>
    </location>
</feature>
<dbReference type="GO" id="GO:0003677">
    <property type="term" value="F:DNA binding"/>
    <property type="evidence" value="ECO:0007669"/>
    <property type="project" value="UniProtKB-KW"/>
</dbReference>
<dbReference type="PROSITE" id="PS50110">
    <property type="entry name" value="RESPONSE_REGULATORY"/>
    <property type="match status" value="1"/>
</dbReference>
<dbReference type="SMART" id="SM00448">
    <property type="entry name" value="REC"/>
    <property type="match status" value="1"/>
</dbReference>
<comment type="caution">
    <text evidence="12">The sequence shown here is derived from an EMBL/GenBank/DDBJ whole genome shotgun (WGS) entry which is preliminary data.</text>
</comment>
<feature type="compositionally biased region" description="Basic and acidic residues" evidence="9">
    <location>
        <begin position="171"/>
        <end position="183"/>
    </location>
</feature>
<dbReference type="AlphaFoldDB" id="A0A8J5SFR8"/>
<gene>
    <name evidence="12" type="ORF">GUJ93_ZPchr0006g42849</name>
</gene>
<evidence type="ECO:0000256" key="7">
    <source>
        <dbReference type="ARBA" id="ARBA00023242"/>
    </source>
</evidence>
<organism evidence="12 13">
    <name type="scientific">Zizania palustris</name>
    <name type="common">Northern wild rice</name>
    <dbReference type="NCBI Taxonomy" id="103762"/>
    <lineage>
        <taxon>Eukaryota</taxon>
        <taxon>Viridiplantae</taxon>
        <taxon>Streptophyta</taxon>
        <taxon>Embryophyta</taxon>
        <taxon>Tracheophyta</taxon>
        <taxon>Spermatophyta</taxon>
        <taxon>Magnoliopsida</taxon>
        <taxon>Liliopsida</taxon>
        <taxon>Poales</taxon>
        <taxon>Poaceae</taxon>
        <taxon>BOP clade</taxon>
        <taxon>Oryzoideae</taxon>
        <taxon>Oryzeae</taxon>
        <taxon>Zizaniinae</taxon>
        <taxon>Zizania</taxon>
    </lineage>
</organism>
<dbReference type="EMBL" id="JAAALK010000283">
    <property type="protein sequence ID" value="KAG8075131.1"/>
    <property type="molecule type" value="Genomic_DNA"/>
</dbReference>
<keyword evidence="5" id="KW-0238">DNA-binding</keyword>
<dbReference type="InterPro" id="IPR017930">
    <property type="entry name" value="Myb_dom"/>
</dbReference>
<keyword evidence="3" id="KW-0902">Two-component regulatory system</keyword>
<dbReference type="PROSITE" id="PS51294">
    <property type="entry name" value="HTH_MYB"/>
    <property type="match status" value="1"/>
</dbReference>
<evidence type="ECO:0000313" key="12">
    <source>
        <dbReference type="EMBL" id="KAG8075131.1"/>
    </source>
</evidence>
<dbReference type="OrthoDB" id="623710at2759"/>
<evidence type="ECO:0000256" key="8">
    <source>
        <dbReference type="PROSITE-ProRule" id="PRU00169"/>
    </source>
</evidence>
<evidence type="ECO:0000259" key="11">
    <source>
        <dbReference type="PROSITE" id="PS51294"/>
    </source>
</evidence>
<dbReference type="GO" id="GO:0005634">
    <property type="term" value="C:nucleus"/>
    <property type="evidence" value="ECO:0007669"/>
    <property type="project" value="UniProtKB-SubCell"/>
</dbReference>
<evidence type="ECO:0000313" key="13">
    <source>
        <dbReference type="Proteomes" id="UP000729402"/>
    </source>
</evidence>
<keyword evidence="2 8" id="KW-0597">Phosphoprotein</keyword>
<dbReference type="GO" id="GO:0009736">
    <property type="term" value="P:cytokinin-activated signaling pathway"/>
    <property type="evidence" value="ECO:0007669"/>
    <property type="project" value="InterPro"/>
</dbReference>
<dbReference type="NCBIfam" id="TIGR01557">
    <property type="entry name" value="myb_SHAQKYF"/>
    <property type="match status" value="1"/>
</dbReference>
<accession>A0A8J5SFR8</accession>
<evidence type="ECO:0000256" key="2">
    <source>
        <dbReference type="ARBA" id="ARBA00022553"/>
    </source>
</evidence>
<sequence length="692" mass="74658">MADKFPVGMRVLAVDDNPVCLKIMEATLRFCKYHATVTNNAETALQMLRERPDDFDLVISDVHMPDMDGFKLLELIGLEMDLPVIMLSASGDLDTMMKGVTHGACDYLTKPVTVNAVKNIWQHVLRNVVPELRNNHRGDSDGDHQKVQSEKAKDVQVDAGRPRKYSRKKRSSGDDHDENKENELPTQKKSRVIWSSELHKKFVRAVNQLGVDRAVPKKVLHLMNVDYITRENVASHLQKYRLYLKRINTYTSNWSNKFSDVSARWNSVNELGCLKNYHEHGRYHLSPAIASSSSSIPFARMNSASALGARGFLPTQSVQLRNGHGNLGMGTVGHGGSLLKQAVPDSLPDARKCFLSGLYGNSVANVAKNLVLDLSKGFLSGHLVNPNAGMFCDQPQPLETSNGFPSCHYGNSFASMPSGGFLAPANQFPVQSPVPNNQPLVQMNPSSSNLFSTLGNACQFPGLGNCSGSWQTAMPSRFPAGLGHKDGTYLGPSQENIPNINQPASFAASHGQIPMFGSELHGQMPAIMSSTPLVAGVDNNIVPFNIGNNISPTEMLHDTFALGNASNISSTIPSGTSSTEMLHGNFALANASNISATIPSDSSISYMLPNLQIDGSVVPTQMLNAGGADGILPVLDGSVDQQAFFDQPGDSNGFPTGTNGPAGGTGELDDIVAGLLNHDFAEGDDAFIDWEQ</sequence>
<feature type="domain" description="HTH myb-type" evidence="11">
    <location>
        <begin position="186"/>
        <end position="245"/>
    </location>
</feature>
<evidence type="ECO:0000256" key="1">
    <source>
        <dbReference type="ARBA" id="ARBA00004123"/>
    </source>
</evidence>
<evidence type="ECO:0000256" key="9">
    <source>
        <dbReference type="SAM" id="MobiDB-lite"/>
    </source>
</evidence>
<evidence type="ECO:0000256" key="4">
    <source>
        <dbReference type="ARBA" id="ARBA00023015"/>
    </source>
</evidence>
<dbReference type="InterPro" id="IPR001789">
    <property type="entry name" value="Sig_transdc_resp-reg_receiver"/>
</dbReference>
<evidence type="ECO:0000256" key="6">
    <source>
        <dbReference type="ARBA" id="ARBA00023163"/>
    </source>
</evidence>
<keyword evidence="7" id="KW-0539">Nucleus</keyword>
<reference evidence="12" key="1">
    <citation type="journal article" date="2021" name="bioRxiv">
        <title>Whole Genome Assembly and Annotation of Northern Wild Rice, Zizania palustris L., Supports a Whole Genome Duplication in the Zizania Genus.</title>
        <authorList>
            <person name="Haas M."/>
            <person name="Kono T."/>
            <person name="Macchietto M."/>
            <person name="Millas R."/>
            <person name="McGilp L."/>
            <person name="Shao M."/>
            <person name="Duquette J."/>
            <person name="Hirsch C.N."/>
            <person name="Kimball J."/>
        </authorList>
    </citation>
    <scope>NUCLEOTIDE SEQUENCE</scope>
    <source>
        <tissue evidence="12">Fresh leaf tissue</tissue>
    </source>
</reference>
<evidence type="ECO:0000256" key="5">
    <source>
        <dbReference type="ARBA" id="ARBA00023125"/>
    </source>
</evidence>
<reference evidence="12" key="2">
    <citation type="submission" date="2021-02" db="EMBL/GenBank/DDBJ databases">
        <authorList>
            <person name="Kimball J.A."/>
            <person name="Haas M.W."/>
            <person name="Macchietto M."/>
            <person name="Kono T."/>
            <person name="Duquette J."/>
            <person name="Shao M."/>
        </authorList>
    </citation>
    <scope>NUCLEOTIDE SEQUENCE</scope>
    <source>
        <tissue evidence="12">Fresh leaf tissue</tissue>
    </source>
</reference>
<dbReference type="InterPro" id="IPR045279">
    <property type="entry name" value="ARR-like"/>
</dbReference>
<dbReference type="InterPro" id="IPR006447">
    <property type="entry name" value="Myb_dom_plants"/>
</dbReference>
<keyword evidence="6" id="KW-0804">Transcription</keyword>
<dbReference type="Pfam" id="PF00249">
    <property type="entry name" value="Myb_DNA-binding"/>
    <property type="match status" value="1"/>
</dbReference>
<feature type="domain" description="Response regulatory" evidence="10">
    <location>
        <begin position="10"/>
        <end position="125"/>
    </location>
</feature>
<proteinExistence type="predicted"/>
<dbReference type="CDD" id="cd17584">
    <property type="entry name" value="REC_typeB_ARR-like"/>
    <property type="match status" value="1"/>
</dbReference>
<keyword evidence="13" id="KW-1185">Reference proteome</keyword>
<dbReference type="FunFam" id="1.10.10.60:FF:000007">
    <property type="entry name" value="Two-component response regulator"/>
    <property type="match status" value="1"/>
</dbReference>
<name>A0A8J5SFR8_ZIZPA</name>
<evidence type="ECO:0000256" key="3">
    <source>
        <dbReference type="ARBA" id="ARBA00023012"/>
    </source>
</evidence>
<evidence type="ECO:0008006" key="14">
    <source>
        <dbReference type="Google" id="ProtNLM"/>
    </source>
</evidence>
<dbReference type="Pfam" id="PF00072">
    <property type="entry name" value="Response_reg"/>
    <property type="match status" value="1"/>
</dbReference>
<comment type="subcellular location">
    <subcellularLocation>
        <location evidence="1">Nucleus</location>
    </subcellularLocation>
</comment>